<feature type="region of interest" description="Disordered" evidence="3">
    <location>
        <begin position="1"/>
        <end position="21"/>
    </location>
</feature>
<evidence type="ECO:0000259" key="4">
    <source>
        <dbReference type="PROSITE" id="PS51462"/>
    </source>
</evidence>
<evidence type="ECO:0000256" key="3">
    <source>
        <dbReference type="SAM" id="MobiDB-lite"/>
    </source>
</evidence>
<dbReference type="Pfam" id="PF00293">
    <property type="entry name" value="NUDIX"/>
    <property type="match status" value="1"/>
</dbReference>
<dbReference type="CDD" id="cd04690">
    <property type="entry name" value="NUDIX_Hydrolase"/>
    <property type="match status" value="1"/>
</dbReference>
<reference evidence="6" key="1">
    <citation type="journal article" date="2019" name="Int. J. Syst. Evol. Microbiol.">
        <title>The Global Catalogue of Microorganisms (GCM) 10K type strain sequencing project: providing services to taxonomists for standard genome sequencing and annotation.</title>
        <authorList>
            <consortium name="The Broad Institute Genomics Platform"/>
            <consortium name="The Broad Institute Genome Sequencing Center for Infectious Disease"/>
            <person name="Wu L."/>
            <person name="Ma J."/>
        </authorList>
    </citation>
    <scope>NUCLEOTIDE SEQUENCE [LARGE SCALE GENOMIC DNA]</scope>
    <source>
        <strain evidence="6">CGMCC 1.6964</strain>
    </source>
</reference>
<dbReference type="Gene3D" id="3.90.79.10">
    <property type="entry name" value="Nucleoside Triphosphate Pyrophosphohydrolase"/>
    <property type="match status" value="1"/>
</dbReference>
<dbReference type="PANTHER" id="PTHR43046">
    <property type="entry name" value="GDP-MANNOSE MANNOSYL HYDROLASE"/>
    <property type="match status" value="1"/>
</dbReference>
<dbReference type="InterPro" id="IPR000086">
    <property type="entry name" value="NUDIX_hydrolase_dom"/>
</dbReference>
<evidence type="ECO:0000256" key="1">
    <source>
        <dbReference type="ARBA" id="ARBA00001946"/>
    </source>
</evidence>
<evidence type="ECO:0000256" key="2">
    <source>
        <dbReference type="ARBA" id="ARBA00022801"/>
    </source>
</evidence>
<dbReference type="InterPro" id="IPR015797">
    <property type="entry name" value="NUDIX_hydrolase-like_dom_sf"/>
</dbReference>
<proteinExistence type="predicted"/>
<feature type="domain" description="Nudix hydrolase" evidence="4">
    <location>
        <begin position="26"/>
        <end position="153"/>
    </location>
</feature>
<comment type="caution">
    <text evidence="5">The sequence shown here is derived from an EMBL/GenBank/DDBJ whole genome shotgun (WGS) entry which is preliminary data.</text>
</comment>
<protein>
    <submittedName>
        <fullName evidence="5">DNA mismatch repair protein MutT</fullName>
    </submittedName>
</protein>
<name>A0ABQ2L4D5_9BACL</name>
<organism evidence="5 6">
    <name type="scientific">Saccharibacillus kuerlensis</name>
    <dbReference type="NCBI Taxonomy" id="459527"/>
    <lineage>
        <taxon>Bacteria</taxon>
        <taxon>Bacillati</taxon>
        <taxon>Bacillota</taxon>
        <taxon>Bacilli</taxon>
        <taxon>Bacillales</taxon>
        <taxon>Paenibacillaceae</taxon>
        <taxon>Saccharibacillus</taxon>
    </lineage>
</organism>
<dbReference type="Proteomes" id="UP000606653">
    <property type="component" value="Unassembled WGS sequence"/>
</dbReference>
<gene>
    <name evidence="5" type="ORF">GCM10010969_24220</name>
</gene>
<evidence type="ECO:0000313" key="5">
    <source>
        <dbReference type="EMBL" id="GGO01659.1"/>
    </source>
</evidence>
<keyword evidence="2" id="KW-0378">Hydrolase</keyword>
<sequence>MNNGKSLGINESQNGLQRKTQNPPSFLIDKVAWILVRDGKVLNVRSTGKSTYYFPGGKREPGESDIETLAREIEEELSVRIKRETAKPFGVFEAQADGKEAGVRVRMVGYTAEYEGELLPAAEIEEIAWLDNSDRERISEASRLVFDVIYGKELSENR</sequence>
<dbReference type="PANTHER" id="PTHR43046:SF2">
    <property type="entry name" value="8-OXO-DGTP DIPHOSPHATASE-RELATED"/>
    <property type="match status" value="1"/>
</dbReference>
<dbReference type="PROSITE" id="PS51462">
    <property type="entry name" value="NUDIX"/>
    <property type="match status" value="1"/>
</dbReference>
<evidence type="ECO:0000313" key="6">
    <source>
        <dbReference type="Proteomes" id="UP000606653"/>
    </source>
</evidence>
<dbReference type="SUPFAM" id="SSF55811">
    <property type="entry name" value="Nudix"/>
    <property type="match status" value="1"/>
</dbReference>
<keyword evidence="6" id="KW-1185">Reference proteome</keyword>
<dbReference type="EMBL" id="BMLN01000006">
    <property type="protein sequence ID" value="GGO01659.1"/>
    <property type="molecule type" value="Genomic_DNA"/>
</dbReference>
<comment type="cofactor">
    <cofactor evidence="1">
        <name>Mg(2+)</name>
        <dbReference type="ChEBI" id="CHEBI:18420"/>
    </cofactor>
</comment>
<accession>A0ABQ2L4D5</accession>
<dbReference type="RefSeq" id="WP_018976238.1">
    <property type="nucleotide sequence ID" value="NZ_BMLN01000006.1"/>
</dbReference>